<proteinExistence type="inferred from homology"/>
<dbReference type="PIRSF" id="PIRSF017834">
    <property type="entry name" value="NADH-UbQ_OxRdtase_b14.5b"/>
    <property type="match status" value="1"/>
</dbReference>
<comment type="function">
    <text evidence="11">Accessory subunit of the mitochondrial membrane respiratory chain NADH dehydrogenase (Complex I), that is believed not to be involved in catalysis. Complex I functions in the transfer of electrons from NADH to the respiratory chain. The immediate electron acceptor for the enzyme is believed to be ubiquinone.</text>
</comment>
<keyword evidence="5 12" id="KW-0812">Transmembrane</keyword>
<dbReference type="EMBL" id="OU900094">
    <property type="protein sequence ID" value="CAG9854220.1"/>
    <property type="molecule type" value="Genomic_DNA"/>
</dbReference>
<dbReference type="Proteomes" id="UP001153712">
    <property type="component" value="Chromosome 1"/>
</dbReference>
<sequence length="121" mass="13593">MATGPKPATTPLELLSGPLPEQPLLSKYYLPIAGGLMGFIAVVGANYITRRPMFSGIQRHVAGAAAMAGITYIVDNYRNDYYAEKDAVLRHYIQLHPEDFPPFDRKQYKDVLEPWTPIRNN</sequence>
<evidence type="ECO:0000256" key="12">
    <source>
        <dbReference type="SAM" id="Phobius"/>
    </source>
</evidence>
<evidence type="ECO:0000313" key="14">
    <source>
        <dbReference type="Proteomes" id="UP001153712"/>
    </source>
</evidence>
<evidence type="ECO:0000256" key="1">
    <source>
        <dbReference type="ARBA" id="ARBA00004298"/>
    </source>
</evidence>
<gene>
    <name evidence="13" type="ORF">PHYEVI_LOCUS684</name>
</gene>
<dbReference type="GO" id="GO:0005743">
    <property type="term" value="C:mitochondrial inner membrane"/>
    <property type="evidence" value="ECO:0007669"/>
    <property type="project" value="UniProtKB-SubCell"/>
</dbReference>
<keyword evidence="6 11" id="KW-0999">Mitochondrion inner membrane</keyword>
<dbReference type="OrthoDB" id="6329847at2759"/>
<keyword evidence="7 11" id="KW-0249">Electron transport</keyword>
<reference evidence="13" key="1">
    <citation type="submission" date="2022-01" db="EMBL/GenBank/DDBJ databases">
        <authorList>
            <person name="King R."/>
        </authorList>
    </citation>
    <scope>NUCLEOTIDE SEQUENCE</scope>
</reference>
<accession>A0A9N9XM06</accession>
<dbReference type="AlphaFoldDB" id="A0A9N9XM06"/>
<evidence type="ECO:0000256" key="11">
    <source>
        <dbReference type="PIRNR" id="PIRNR017834"/>
    </source>
</evidence>
<protein>
    <recommendedName>
        <fullName evidence="11">NADH dehydrogenase [ubiquinone] 1 subunit C2</fullName>
    </recommendedName>
</protein>
<keyword evidence="14" id="KW-1185">Reference proteome</keyword>
<comment type="similarity">
    <text evidence="2 11">Belongs to the complex I NDUFC2 subunit family.</text>
</comment>
<dbReference type="PANTHER" id="PTHR13099:SF0">
    <property type="entry name" value="NADH DEHYDROGENASE [UBIQUINONE] 1 SUBUNIT C2-RELATED"/>
    <property type="match status" value="1"/>
</dbReference>
<evidence type="ECO:0000256" key="3">
    <source>
        <dbReference type="ARBA" id="ARBA00022448"/>
    </source>
</evidence>
<evidence type="ECO:0000256" key="8">
    <source>
        <dbReference type="ARBA" id="ARBA00022989"/>
    </source>
</evidence>
<organism evidence="13 14">
    <name type="scientific">Phyllotreta striolata</name>
    <name type="common">Striped flea beetle</name>
    <name type="synonym">Crioceris striolata</name>
    <dbReference type="NCBI Taxonomy" id="444603"/>
    <lineage>
        <taxon>Eukaryota</taxon>
        <taxon>Metazoa</taxon>
        <taxon>Ecdysozoa</taxon>
        <taxon>Arthropoda</taxon>
        <taxon>Hexapoda</taxon>
        <taxon>Insecta</taxon>
        <taxon>Pterygota</taxon>
        <taxon>Neoptera</taxon>
        <taxon>Endopterygota</taxon>
        <taxon>Coleoptera</taxon>
        <taxon>Polyphaga</taxon>
        <taxon>Cucujiformia</taxon>
        <taxon>Chrysomeloidea</taxon>
        <taxon>Chrysomelidae</taxon>
        <taxon>Galerucinae</taxon>
        <taxon>Alticini</taxon>
        <taxon>Phyllotreta</taxon>
    </lineage>
</organism>
<name>A0A9N9XM06_PHYSR</name>
<keyword evidence="10 11" id="KW-0472">Membrane</keyword>
<evidence type="ECO:0000256" key="5">
    <source>
        <dbReference type="ARBA" id="ARBA00022692"/>
    </source>
</evidence>
<evidence type="ECO:0000256" key="10">
    <source>
        <dbReference type="ARBA" id="ARBA00023136"/>
    </source>
</evidence>
<keyword evidence="3 11" id="KW-0813">Transport</keyword>
<evidence type="ECO:0000313" key="13">
    <source>
        <dbReference type="EMBL" id="CAG9854220.1"/>
    </source>
</evidence>
<dbReference type="InterPro" id="IPR009423">
    <property type="entry name" value="NDUC2"/>
</dbReference>
<evidence type="ECO:0000256" key="2">
    <source>
        <dbReference type="ARBA" id="ARBA00008674"/>
    </source>
</evidence>
<keyword evidence="4 11" id="KW-0679">Respiratory chain</keyword>
<dbReference type="GO" id="GO:0006120">
    <property type="term" value="P:mitochondrial electron transport, NADH to ubiquinone"/>
    <property type="evidence" value="ECO:0007669"/>
    <property type="project" value="InterPro"/>
</dbReference>
<dbReference type="PANTHER" id="PTHR13099">
    <property type="entry name" value="NADH-UBIQUINONE OXIDOREDUCTASE SUBUNIT B14.5B"/>
    <property type="match status" value="1"/>
</dbReference>
<evidence type="ECO:0000256" key="9">
    <source>
        <dbReference type="ARBA" id="ARBA00023128"/>
    </source>
</evidence>
<comment type="subcellular location">
    <subcellularLocation>
        <location evidence="1">Mitochondrion inner membrane</location>
        <topology evidence="1">Single-pass membrane protein</topology>
        <orientation evidence="1">Matrix side</orientation>
    </subcellularLocation>
</comment>
<evidence type="ECO:0000256" key="7">
    <source>
        <dbReference type="ARBA" id="ARBA00022982"/>
    </source>
</evidence>
<dbReference type="Pfam" id="PF06374">
    <property type="entry name" value="NDUF_C2"/>
    <property type="match status" value="1"/>
</dbReference>
<keyword evidence="9 11" id="KW-0496">Mitochondrion</keyword>
<feature type="transmembrane region" description="Helical" evidence="12">
    <location>
        <begin position="28"/>
        <end position="49"/>
    </location>
</feature>
<evidence type="ECO:0000256" key="6">
    <source>
        <dbReference type="ARBA" id="ARBA00022792"/>
    </source>
</evidence>
<evidence type="ECO:0000256" key="4">
    <source>
        <dbReference type="ARBA" id="ARBA00022660"/>
    </source>
</evidence>
<keyword evidence="8 12" id="KW-1133">Transmembrane helix</keyword>